<dbReference type="EMBL" id="LWCR01000003">
    <property type="protein sequence ID" value="OAN31735.1"/>
    <property type="molecule type" value="Genomic_DNA"/>
</dbReference>
<name>A0A178LM13_9PSED</name>
<organism evidence="2 4">
    <name type="scientific">Pseudomonas oryzihabitans</name>
    <dbReference type="NCBI Taxonomy" id="47885"/>
    <lineage>
        <taxon>Bacteria</taxon>
        <taxon>Pseudomonadati</taxon>
        <taxon>Pseudomonadota</taxon>
        <taxon>Gammaproteobacteria</taxon>
        <taxon>Pseudomonadales</taxon>
        <taxon>Pseudomonadaceae</taxon>
        <taxon>Pseudomonas</taxon>
    </lineage>
</organism>
<sequence length="231" mass="24765">MDMLIRIFADISKAMRPVITIGLLGASCVAWIKLSPVPAPGLVLVGGLAILFALVATIATTIFCIGRYLDTPANRRGYQALCSAAWHSPADDYDSSADLIIEILSKQPLSERHLGSCWTFDYVSGLYPRYRGQGFIIPNASGIVLGVVTGLPGRWHQSSYVQASASLDGSVYSIESAIGPLRSWVKAGSKVALELDSSEPVIHGGPFHRLQIRRSAVPPVLRRFAGESVSG</sequence>
<reference evidence="5" key="3">
    <citation type="submission" date="2016-10" db="EMBL/GenBank/DDBJ databases">
        <authorList>
            <person name="de Groot N.N."/>
        </authorList>
    </citation>
    <scope>NUCLEOTIDE SEQUENCE [LARGE SCALE GENOMIC DNA]</scope>
    <source>
        <strain evidence="5">DSM 15758</strain>
    </source>
</reference>
<keyword evidence="1" id="KW-0812">Transmembrane</keyword>
<evidence type="ECO:0000256" key="1">
    <source>
        <dbReference type="SAM" id="Phobius"/>
    </source>
</evidence>
<gene>
    <name evidence="2" type="ORF">A4V15_11785</name>
    <name evidence="3" type="ORF">SAMN05216279_13024</name>
</gene>
<reference evidence="3" key="2">
    <citation type="submission" date="2016-10" db="EMBL/GenBank/DDBJ databases">
        <authorList>
            <person name="Varghese N."/>
            <person name="Submissions S."/>
        </authorList>
    </citation>
    <scope>NUCLEOTIDE SEQUENCE</scope>
    <source>
        <strain evidence="3">DSM 15758</strain>
    </source>
</reference>
<keyword evidence="1" id="KW-0472">Membrane</keyword>
<accession>A0A178LM13</accession>
<evidence type="ECO:0000313" key="5">
    <source>
        <dbReference type="Proteomes" id="UP000183046"/>
    </source>
</evidence>
<dbReference type="EMBL" id="FMWB01000030">
    <property type="protein sequence ID" value="SCZ48697.1"/>
    <property type="molecule type" value="Genomic_DNA"/>
</dbReference>
<keyword evidence="1" id="KW-1133">Transmembrane helix</keyword>
<proteinExistence type="predicted"/>
<dbReference type="PROSITE" id="PS51257">
    <property type="entry name" value="PROKAR_LIPOPROTEIN"/>
    <property type="match status" value="1"/>
</dbReference>
<protein>
    <submittedName>
        <fullName evidence="2">Uncharacterized protein</fullName>
    </submittedName>
</protein>
<dbReference type="Proteomes" id="UP000183046">
    <property type="component" value="Unassembled WGS sequence"/>
</dbReference>
<feature type="transmembrane region" description="Helical" evidence="1">
    <location>
        <begin position="14"/>
        <end position="32"/>
    </location>
</feature>
<evidence type="ECO:0000313" key="2">
    <source>
        <dbReference type="EMBL" id="OAN31735.1"/>
    </source>
</evidence>
<evidence type="ECO:0000313" key="3">
    <source>
        <dbReference type="EMBL" id="SCZ48697.1"/>
    </source>
</evidence>
<dbReference type="AlphaFoldDB" id="A0A178LM13"/>
<comment type="caution">
    <text evidence="2">The sequence shown here is derived from an EMBL/GenBank/DDBJ whole genome shotgun (WGS) entry which is preliminary data.</text>
</comment>
<reference evidence="2 4" key="1">
    <citation type="submission" date="2016-04" db="EMBL/GenBank/DDBJ databases">
        <title>Draft Genome Sequences of Staphylococcus capitis Strain H36, S. capitis Strain H65, S. cohnii Strain H62, S. hominis Strain H69, Mycobacterium iranicum Strain H39, Plantibacter sp. Strain H53, Pseudomonas oryzihabitans Strain H72, and Microbacterium sp. Strain H83, isolated from residential settings.</title>
        <authorList>
            <person name="Lymperopoulou D."/>
            <person name="Adams R.I."/>
            <person name="Lindow S."/>
            <person name="Coil D.A."/>
            <person name="Jospin G."/>
            <person name="Eisen J.A."/>
        </authorList>
    </citation>
    <scope>NUCLEOTIDE SEQUENCE [LARGE SCALE GENOMIC DNA]</scope>
    <source>
        <strain evidence="2 4">H72</strain>
    </source>
</reference>
<evidence type="ECO:0000313" key="4">
    <source>
        <dbReference type="Proteomes" id="UP000078356"/>
    </source>
</evidence>
<dbReference type="Proteomes" id="UP000078356">
    <property type="component" value="Unassembled WGS sequence"/>
</dbReference>
<feature type="transmembrane region" description="Helical" evidence="1">
    <location>
        <begin position="44"/>
        <end position="69"/>
    </location>
</feature>
<accession>A0A1G5PGR7</accession>